<dbReference type="Pfam" id="PF06155">
    <property type="entry name" value="GBBH-like_N"/>
    <property type="match status" value="1"/>
</dbReference>
<sequence>MPTNIHLHQRTGILELNWDRHTYYLTAEYLRVHSPSAEVQGHSPDQAVLQTGKREVKISGLEPQGHYAIRIEFSDGHDSGIYTWEYLHELATHHDTLWQRYLDALDEEGASRDPRFIAVGR</sequence>
<dbReference type="GO" id="GO:0046872">
    <property type="term" value="F:metal ion binding"/>
    <property type="evidence" value="ECO:0007669"/>
    <property type="project" value="UniProtKB-KW"/>
</dbReference>
<evidence type="ECO:0000256" key="2">
    <source>
        <dbReference type="ARBA" id="ARBA00023004"/>
    </source>
</evidence>
<dbReference type="Gene3D" id="3.30.2020.30">
    <property type="match status" value="1"/>
</dbReference>
<evidence type="ECO:0000256" key="1">
    <source>
        <dbReference type="ARBA" id="ARBA00022723"/>
    </source>
</evidence>
<dbReference type="AlphaFoldDB" id="A0A2A5WJJ4"/>
<keyword evidence="4" id="KW-0413">Isomerase</keyword>
<dbReference type="Proteomes" id="UP000219327">
    <property type="component" value="Unassembled WGS sequence"/>
</dbReference>
<evidence type="ECO:0000259" key="3">
    <source>
        <dbReference type="Pfam" id="PF06155"/>
    </source>
</evidence>
<feature type="domain" description="Gamma-butyrobetaine hydroxylase-like N-terminal" evidence="3">
    <location>
        <begin position="5"/>
        <end position="88"/>
    </location>
</feature>
<proteinExistence type="predicted"/>
<accession>A0A2A5WJJ4</accession>
<protein>
    <submittedName>
        <fullName evidence="4">1-(5-phosphoribosyl)-5-((5-phosphoribosylamino)methylideneamino)imidazole-4-carboxamide isomerase</fullName>
    </submittedName>
</protein>
<keyword evidence="1" id="KW-0479">Metal-binding</keyword>
<name>A0A2A5WJJ4_9GAMM</name>
<gene>
    <name evidence="4" type="ORF">CNE99_09455</name>
</gene>
<dbReference type="GO" id="GO:0016853">
    <property type="term" value="F:isomerase activity"/>
    <property type="evidence" value="ECO:0007669"/>
    <property type="project" value="UniProtKB-KW"/>
</dbReference>
<dbReference type="PANTHER" id="PTHR35303">
    <property type="entry name" value="OS02G0197800 PROTEIN"/>
    <property type="match status" value="1"/>
</dbReference>
<reference evidence="4 5" key="1">
    <citation type="submission" date="2017-08" db="EMBL/GenBank/DDBJ databases">
        <title>Fine stratification of microbial communities through a metagenomic profile of the photic zone.</title>
        <authorList>
            <person name="Haro-Moreno J.M."/>
            <person name="Lopez-Perez M."/>
            <person name="De La Torre J."/>
            <person name="Picazo A."/>
            <person name="Camacho A."/>
            <person name="Rodriguez-Valera F."/>
        </authorList>
    </citation>
    <scope>NUCLEOTIDE SEQUENCE [LARGE SCALE GENOMIC DNA]</scope>
    <source>
        <strain evidence="4">MED-G24</strain>
    </source>
</reference>
<keyword evidence="2" id="KW-0408">Iron</keyword>
<evidence type="ECO:0000313" key="5">
    <source>
        <dbReference type="Proteomes" id="UP000219327"/>
    </source>
</evidence>
<dbReference type="EMBL" id="NTKD01000065">
    <property type="protein sequence ID" value="PDH36592.1"/>
    <property type="molecule type" value="Genomic_DNA"/>
</dbReference>
<dbReference type="InterPro" id="IPR038492">
    <property type="entry name" value="GBBH-like_N_sf"/>
</dbReference>
<evidence type="ECO:0000313" key="4">
    <source>
        <dbReference type="EMBL" id="PDH36592.1"/>
    </source>
</evidence>
<comment type="caution">
    <text evidence="4">The sequence shown here is derived from an EMBL/GenBank/DDBJ whole genome shotgun (WGS) entry which is preliminary data.</text>
</comment>
<organism evidence="4 5">
    <name type="scientific">OM182 bacterium MED-G24</name>
    <dbReference type="NCBI Taxonomy" id="1986255"/>
    <lineage>
        <taxon>Bacteria</taxon>
        <taxon>Pseudomonadati</taxon>
        <taxon>Pseudomonadota</taxon>
        <taxon>Gammaproteobacteria</taxon>
        <taxon>OMG group</taxon>
        <taxon>OM182 clade</taxon>
    </lineage>
</organism>
<dbReference type="InterPro" id="IPR010376">
    <property type="entry name" value="GBBH-like_N"/>
</dbReference>
<dbReference type="PANTHER" id="PTHR35303:SF5">
    <property type="entry name" value="OS02G0197800 PROTEIN"/>
    <property type="match status" value="1"/>
</dbReference>